<comment type="caution">
    <text evidence="1">The sequence shown here is derived from an EMBL/GenBank/DDBJ whole genome shotgun (WGS) entry which is preliminary data.</text>
</comment>
<protein>
    <submittedName>
        <fullName evidence="1">Uncharacterized protein</fullName>
    </submittedName>
</protein>
<dbReference type="EMBL" id="JAIQCJ010002144">
    <property type="protein sequence ID" value="KAJ8781535.1"/>
    <property type="molecule type" value="Genomic_DNA"/>
</dbReference>
<sequence>MGYPEPEALRMRGHGVKGQVLRQAPWVLGPRAWVAGGGRPVGVPGGPVCPPQSLGVLEGILDGIKVNGTEAKQGGVWVRPRGEQCQVTRWKAKKKERPMFPENQHVSKRKALNGAVRRTGFSIFLGKGMDKVTSDVSPGLYLETENPSGRLG</sequence>
<proteinExistence type="predicted"/>
<name>A0AB34GS90_ESCRO</name>
<keyword evidence="2" id="KW-1185">Reference proteome</keyword>
<gene>
    <name evidence="1" type="ORF">J1605_011034</name>
</gene>
<organism evidence="1 2">
    <name type="scientific">Eschrichtius robustus</name>
    <name type="common">California gray whale</name>
    <name type="synonym">Eschrichtius gibbosus</name>
    <dbReference type="NCBI Taxonomy" id="9764"/>
    <lineage>
        <taxon>Eukaryota</taxon>
        <taxon>Metazoa</taxon>
        <taxon>Chordata</taxon>
        <taxon>Craniata</taxon>
        <taxon>Vertebrata</taxon>
        <taxon>Euteleostomi</taxon>
        <taxon>Mammalia</taxon>
        <taxon>Eutheria</taxon>
        <taxon>Laurasiatheria</taxon>
        <taxon>Artiodactyla</taxon>
        <taxon>Whippomorpha</taxon>
        <taxon>Cetacea</taxon>
        <taxon>Mysticeti</taxon>
        <taxon>Eschrichtiidae</taxon>
        <taxon>Eschrichtius</taxon>
    </lineage>
</organism>
<accession>A0AB34GS90</accession>
<evidence type="ECO:0000313" key="1">
    <source>
        <dbReference type="EMBL" id="KAJ8781535.1"/>
    </source>
</evidence>
<evidence type="ECO:0000313" key="2">
    <source>
        <dbReference type="Proteomes" id="UP001159641"/>
    </source>
</evidence>
<dbReference type="Proteomes" id="UP001159641">
    <property type="component" value="Unassembled WGS sequence"/>
</dbReference>
<reference evidence="1 2" key="1">
    <citation type="submission" date="2022-11" db="EMBL/GenBank/DDBJ databases">
        <title>Whole genome sequence of Eschrichtius robustus ER-17-0199.</title>
        <authorList>
            <person name="Bruniche-Olsen A."/>
            <person name="Black A.N."/>
            <person name="Fields C.J."/>
            <person name="Walden K."/>
            <person name="Dewoody J.A."/>
        </authorList>
    </citation>
    <scope>NUCLEOTIDE SEQUENCE [LARGE SCALE GENOMIC DNA]</scope>
    <source>
        <strain evidence="1">ER-17-0199</strain>
        <tissue evidence="1">Blubber</tissue>
    </source>
</reference>
<dbReference type="AlphaFoldDB" id="A0AB34GS90"/>